<organism evidence="1 2">
    <name type="scientific">Rhabditophanes sp. KR3021</name>
    <dbReference type="NCBI Taxonomy" id="114890"/>
    <lineage>
        <taxon>Eukaryota</taxon>
        <taxon>Metazoa</taxon>
        <taxon>Ecdysozoa</taxon>
        <taxon>Nematoda</taxon>
        <taxon>Chromadorea</taxon>
        <taxon>Rhabditida</taxon>
        <taxon>Tylenchina</taxon>
        <taxon>Panagrolaimomorpha</taxon>
        <taxon>Strongyloidoidea</taxon>
        <taxon>Alloionematidae</taxon>
        <taxon>Rhabditophanes</taxon>
    </lineage>
</organism>
<proteinExistence type="predicted"/>
<dbReference type="WBParaSite" id="RSKR_0001175000.1">
    <property type="protein sequence ID" value="RSKR_0001175000.1"/>
    <property type="gene ID" value="RSKR_0001175000"/>
</dbReference>
<evidence type="ECO:0000313" key="1">
    <source>
        <dbReference type="Proteomes" id="UP000095286"/>
    </source>
</evidence>
<name>A0AC35UIN1_9BILA</name>
<accession>A0AC35UIN1</accession>
<reference evidence="2" key="1">
    <citation type="submission" date="2016-11" db="UniProtKB">
        <authorList>
            <consortium name="WormBaseParasite"/>
        </authorList>
    </citation>
    <scope>IDENTIFICATION</scope>
    <source>
        <strain evidence="2">KR3021</strain>
    </source>
</reference>
<dbReference type="Proteomes" id="UP000095286">
    <property type="component" value="Unplaced"/>
</dbReference>
<sequence length="1036" mass="117444">MQFVIGFACGISLLAGGIIFIIYIQSSAKPSQLNETETFTIPDELRRFLKLDEGGKPSEKESSLSLSLLLRFLFQEHKDTRAFRRWLHKRFQLELNDFSSRTAAAHYVVHHLQVKDLSVGTKFPVITNISVEEVKICEMDNSIESLTLLLDLTYCGDFETSIFATTFLGETSIGVKVAKLEGTAKIIMSRLPYPHWAFCFTKTPTLDLQFETKFGGIAAHYFSQVVEKQFRGIIQRTQVWPNYKVKYHPFFPNPLMKPTPSPHTYKHVKIEGALQVTVIQGSRLPGKMIHDNANICVSIYLDTKPFANVASKANHSSTVRIKLSRNDAKEELGLVFSKCFDNFGLRKVKIGNVVEGSCGHLCGFKKNDILISVNNININNENHALKLLTFTKGELAILVERDNESVDVPFEDAEEVLNSPIQDTHTLKKADSVKITRPISCIDNIKNGKGSEKRWNSCEDLLDKKEKTDDRDKDSMRSEDLNSINSQEDSLPSSTSESVCDENDAVIRPKEATKRIKIATKYQKVASKLTTGKHKLNGILKRSSSGNNKVIKETPLIAEECEKVRQEKTPTFDVNSLFDPSEFVDIGKDVKVGSNPSTGETRYLLTQSTTNLPLKSKVKWNQDFSFELEKDQTKYLNVLVYAKIQPHSGIQNESDKVLMGYTSIYIPQIIDDCNLTMSKSYKEVFDLRPTGKSNLQFTNDFDISNKIGFDRRLCFGDIKLAFKHHENGLPVDLVKSEMINADHQTKHEIRCVEGMQEHQNLIFIHHWTSITGKSSQGLFCEVCKRKHWFTGLNKCSTCNIIAHSRRCIEKAGIEFECNPHKAPPLLQNAEEGVLATNEEPVGVTEALQSPKNLKRRKIRQKLSDGIKFIGKAYTESKNNRKSVIGVENLVDMADMVCLEDIIPEELNKLECSLSVRKIKIEPLNSYSEEVINAVREEAKICLDHIEDMDGRKIACDEKINIIQECIDDVEAKNNKASKRYKENKENMEEETGNLQKEMNGYGLKIQALSLLLIYYCTCQKYCTQNEEDFIQLTNDQ</sequence>
<protein>
    <submittedName>
        <fullName evidence="2">PDZ domain-containing protein 8</fullName>
    </submittedName>
</protein>
<evidence type="ECO:0000313" key="2">
    <source>
        <dbReference type="WBParaSite" id="RSKR_0001175000.1"/>
    </source>
</evidence>